<reference evidence="3 4" key="1">
    <citation type="journal article" date="2019" name="Commun. Biol.">
        <title>The bagworm genome reveals a unique fibroin gene that provides high tensile strength.</title>
        <authorList>
            <person name="Kono N."/>
            <person name="Nakamura H."/>
            <person name="Ohtoshi R."/>
            <person name="Tomita M."/>
            <person name="Numata K."/>
            <person name="Arakawa K."/>
        </authorList>
    </citation>
    <scope>NUCLEOTIDE SEQUENCE [LARGE SCALE GENOMIC DNA]</scope>
</reference>
<comment type="caution">
    <text evidence="3">The sequence shown here is derived from an EMBL/GenBank/DDBJ whole genome shotgun (WGS) entry which is preliminary data.</text>
</comment>
<feature type="compositionally biased region" description="Polar residues" evidence="2">
    <location>
        <begin position="244"/>
        <end position="254"/>
    </location>
</feature>
<keyword evidence="4" id="KW-1185">Reference proteome</keyword>
<feature type="coiled-coil region" evidence="1">
    <location>
        <begin position="200"/>
        <end position="227"/>
    </location>
</feature>
<sequence>MDIRDLGEGYVALLLIKILWCPSRGLMPGPRVRLRIHPPPQRRLSKALLSLPTHNGSISPNVSYNIGCTRTTRGLRAPTDAVAPIPTARGDTMPVPCAARPRVALKTHNVTAAIKRPAARAICILKYFKFLQIYIEIYKRAICSGEAITPHTIVVDAMSMSFETGQIVDRLGYIKASEVYEVVVNEDLARVYQVLNVFSNVKVKTKKAELEESKQRAHKEKSEFQGRIRVFLKALRRAAKSLPGATSLQGTSISEAKRKKLKVSINPKPRQQGPKKGKSAHRLQSLEGNHETTKRTRSRSS</sequence>
<protein>
    <submittedName>
        <fullName evidence="3">Uncharacterized protein</fullName>
    </submittedName>
</protein>
<accession>A0A4C1TVH7</accession>
<proteinExistence type="predicted"/>
<keyword evidence="1" id="KW-0175">Coiled coil</keyword>
<evidence type="ECO:0000256" key="2">
    <source>
        <dbReference type="SAM" id="MobiDB-lite"/>
    </source>
</evidence>
<dbReference type="EMBL" id="BGZK01000092">
    <property type="protein sequence ID" value="GBP18035.1"/>
    <property type="molecule type" value="Genomic_DNA"/>
</dbReference>
<evidence type="ECO:0000256" key="1">
    <source>
        <dbReference type="SAM" id="Coils"/>
    </source>
</evidence>
<evidence type="ECO:0000313" key="3">
    <source>
        <dbReference type="EMBL" id="GBP18035.1"/>
    </source>
</evidence>
<name>A0A4C1TVH7_EUMVA</name>
<evidence type="ECO:0000313" key="4">
    <source>
        <dbReference type="Proteomes" id="UP000299102"/>
    </source>
</evidence>
<dbReference type="AlphaFoldDB" id="A0A4C1TVH7"/>
<gene>
    <name evidence="3" type="ORF">EVAR_16981_1</name>
</gene>
<feature type="region of interest" description="Disordered" evidence="2">
    <location>
        <begin position="243"/>
        <end position="301"/>
    </location>
</feature>
<organism evidence="3 4">
    <name type="scientific">Eumeta variegata</name>
    <name type="common">Bagworm moth</name>
    <name type="synonym">Eumeta japonica</name>
    <dbReference type="NCBI Taxonomy" id="151549"/>
    <lineage>
        <taxon>Eukaryota</taxon>
        <taxon>Metazoa</taxon>
        <taxon>Ecdysozoa</taxon>
        <taxon>Arthropoda</taxon>
        <taxon>Hexapoda</taxon>
        <taxon>Insecta</taxon>
        <taxon>Pterygota</taxon>
        <taxon>Neoptera</taxon>
        <taxon>Endopterygota</taxon>
        <taxon>Lepidoptera</taxon>
        <taxon>Glossata</taxon>
        <taxon>Ditrysia</taxon>
        <taxon>Tineoidea</taxon>
        <taxon>Psychidae</taxon>
        <taxon>Oiketicinae</taxon>
        <taxon>Eumeta</taxon>
    </lineage>
</organism>
<dbReference type="Proteomes" id="UP000299102">
    <property type="component" value="Unassembled WGS sequence"/>
</dbReference>